<feature type="region of interest" description="Disordered" evidence="5">
    <location>
        <begin position="1"/>
        <end position="24"/>
    </location>
</feature>
<dbReference type="PROSITE" id="PS50865">
    <property type="entry name" value="ZF_MYND_2"/>
    <property type="match status" value="1"/>
</dbReference>
<evidence type="ECO:0000313" key="8">
    <source>
        <dbReference type="Proteomes" id="UP000095751"/>
    </source>
</evidence>
<dbReference type="InterPro" id="IPR002893">
    <property type="entry name" value="Znf_MYND"/>
</dbReference>
<evidence type="ECO:0000259" key="6">
    <source>
        <dbReference type="PROSITE" id="PS50865"/>
    </source>
</evidence>
<evidence type="ECO:0000313" key="7">
    <source>
        <dbReference type="EMBL" id="OEU10862.1"/>
    </source>
</evidence>
<evidence type="ECO:0000256" key="5">
    <source>
        <dbReference type="SAM" id="MobiDB-lite"/>
    </source>
</evidence>
<feature type="domain" description="MYND-type" evidence="6">
    <location>
        <begin position="204"/>
        <end position="244"/>
    </location>
</feature>
<gene>
    <name evidence="7" type="ORF">FRACYDRAFT_246735</name>
</gene>
<keyword evidence="1" id="KW-0479">Metal-binding</keyword>
<dbReference type="InParanoid" id="A0A1E7EY67"/>
<dbReference type="GO" id="GO:0008270">
    <property type="term" value="F:zinc ion binding"/>
    <property type="evidence" value="ECO:0007669"/>
    <property type="project" value="UniProtKB-KW"/>
</dbReference>
<protein>
    <recommendedName>
        <fullName evidence="6">MYND-type domain-containing protein</fullName>
    </recommendedName>
</protein>
<evidence type="ECO:0000256" key="2">
    <source>
        <dbReference type="ARBA" id="ARBA00022771"/>
    </source>
</evidence>
<dbReference type="Pfam" id="PF01753">
    <property type="entry name" value="zf-MYND"/>
    <property type="match status" value="1"/>
</dbReference>
<dbReference type="SUPFAM" id="SSF144232">
    <property type="entry name" value="HIT/MYND zinc finger-like"/>
    <property type="match status" value="1"/>
</dbReference>
<sequence>MGKKSRRNNRQTGGEKNDAASATASTTATASAIAIASATAANTASSGTNQCHHGSTADKFHPNHEYMKDAKEFVCMRHQVNLLNNQDSSKDQQEKAIQMKYFDDHRHLIEDLEFCQFIFAFCTKQYLESNNLKVRHQRQLIQALLFLGLTCRYNTASQEFDKYVRDIGTDRGIIKVLVRETATHCDCMNEGKGIAKKMDKVGKCHGCKKEFPKKTLSFCNGCQYMKYHNRECQTNHWHIHKIDCKKLGSEAKV</sequence>
<dbReference type="Proteomes" id="UP000095751">
    <property type="component" value="Unassembled WGS sequence"/>
</dbReference>
<dbReference type="OrthoDB" id="71226at2759"/>
<evidence type="ECO:0000256" key="1">
    <source>
        <dbReference type="ARBA" id="ARBA00022723"/>
    </source>
</evidence>
<evidence type="ECO:0000256" key="4">
    <source>
        <dbReference type="PROSITE-ProRule" id="PRU00134"/>
    </source>
</evidence>
<proteinExistence type="predicted"/>
<name>A0A1E7EY67_9STRA</name>
<dbReference type="Gene3D" id="6.10.140.2220">
    <property type="match status" value="1"/>
</dbReference>
<keyword evidence="3" id="KW-0862">Zinc</keyword>
<evidence type="ECO:0000256" key="3">
    <source>
        <dbReference type="ARBA" id="ARBA00022833"/>
    </source>
</evidence>
<dbReference type="EMBL" id="KV784370">
    <property type="protein sequence ID" value="OEU10862.1"/>
    <property type="molecule type" value="Genomic_DNA"/>
</dbReference>
<reference evidence="7 8" key="1">
    <citation type="submission" date="2016-09" db="EMBL/GenBank/DDBJ databases">
        <title>Extensive genetic diversity and differential bi-allelic expression allows diatom success in the polar Southern Ocean.</title>
        <authorList>
            <consortium name="DOE Joint Genome Institute"/>
            <person name="Mock T."/>
            <person name="Otillar R.P."/>
            <person name="Strauss J."/>
            <person name="Dupont C."/>
            <person name="Frickenhaus S."/>
            <person name="Maumus F."/>
            <person name="Mcmullan M."/>
            <person name="Sanges R."/>
            <person name="Schmutz J."/>
            <person name="Toseland A."/>
            <person name="Valas R."/>
            <person name="Veluchamy A."/>
            <person name="Ward B.J."/>
            <person name="Allen A."/>
            <person name="Barry K."/>
            <person name="Falciatore A."/>
            <person name="Ferrante M."/>
            <person name="Fortunato A.E."/>
            <person name="Gloeckner G."/>
            <person name="Gruber A."/>
            <person name="Hipkin R."/>
            <person name="Janech M."/>
            <person name="Kroth P."/>
            <person name="Leese F."/>
            <person name="Lindquist E."/>
            <person name="Lyon B.R."/>
            <person name="Martin J."/>
            <person name="Mayer C."/>
            <person name="Parker M."/>
            <person name="Quesneville H."/>
            <person name="Raymond J."/>
            <person name="Uhlig C."/>
            <person name="Valentin K.U."/>
            <person name="Worden A.Z."/>
            <person name="Armbrust E.V."/>
            <person name="Bowler C."/>
            <person name="Green B."/>
            <person name="Moulton V."/>
            <person name="Van Oosterhout C."/>
            <person name="Grigoriev I."/>
        </authorList>
    </citation>
    <scope>NUCLEOTIDE SEQUENCE [LARGE SCALE GENOMIC DNA]</scope>
    <source>
        <strain evidence="7 8">CCMP1102</strain>
    </source>
</reference>
<keyword evidence="8" id="KW-1185">Reference proteome</keyword>
<accession>A0A1E7EY67</accession>
<organism evidence="7 8">
    <name type="scientific">Fragilariopsis cylindrus CCMP1102</name>
    <dbReference type="NCBI Taxonomy" id="635003"/>
    <lineage>
        <taxon>Eukaryota</taxon>
        <taxon>Sar</taxon>
        <taxon>Stramenopiles</taxon>
        <taxon>Ochrophyta</taxon>
        <taxon>Bacillariophyta</taxon>
        <taxon>Bacillariophyceae</taxon>
        <taxon>Bacillariophycidae</taxon>
        <taxon>Bacillariales</taxon>
        <taxon>Bacillariaceae</taxon>
        <taxon>Fragilariopsis</taxon>
    </lineage>
</organism>
<keyword evidence="2 4" id="KW-0863">Zinc-finger</keyword>
<dbReference type="AlphaFoldDB" id="A0A1E7EY67"/>
<dbReference type="KEGG" id="fcy:FRACYDRAFT_246735"/>